<name>A0A223NTU4_9SPHI</name>
<feature type="signal peptide" evidence="1">
    <location>
        <begin position="1"/>
        <end position="35"/>
    </location>
</feature>
<evidence type="ECO:0000313" key="2">
    <source>
        <dbReference type="EMBL" id="ASU33319.1"/>
    </source>
</evidence>
<sequence>MILVNNPKSKKVKKTFTLKAVFLLLLIASSHYLKAQNLEENPIKRDSTIVEVKKPRTVFLEVGGPGLALTVNYDTRFGDKRDKWGYRVGAGYYNTGANWVASVPLQLNYLYGIGKGAGNSFVELGAGTTFVRSQGSSRGTTFQFDNITGFIATGTIGYRFQQDNGGINFRLAFVPILYDDGFIAEGGFSIGYTF</sequence>
<evidence type="ECO:0000256" key="1">
    <source>
        <dbReference type="SAM" id="SignalP"/>
    </source>
</evidence>
<accession>A0A223NTU4</accession>
<dbReference type="KEGG" id="muc:MuYL_1421"/>
<dbReference type="AlphaFoldDB" id="A0A223NTU4"/>
<reference evidence="2 3" key="1">
    <citation type="submission" date="2017-08" db="EMBL/GenBank/DDBJ databases">
        <title>Complete genome sequence of Mucilaginibacter sp. strain BJC16-A31.</title>
        <authorList>
            <consortium name="Henan University of Science and Technology"/>
            <person name="You X."/>
        </authorList>
    </citation>
    <scope>NUCLEOTIDE SEQUENCE [LARGE SCALE GENOMIC DNA]</scope>
    <source>
        <strain evidence="2 3">BJC16-A31</strain>
    </source>
</reference>
<dbReference type="Proteomes" id="UP000215002">
    <property type="component" value="Chromosome"/>
</dbReference>
<keyword evidence="1" id="KW-0732">Signal</keyword>
<organism evidence="2 3">
    <name type="scientific">Mucilaginibacter xinganensis</name>
    <dbReference type="NCBI Taxonomy" id="1234841"/>
    <lineage>
        <taxon>Bacteria</taxon>
        <taxon>Pseudomonadati</taxon>
        <taxon>Bacteroidota</taxon>
        <taxon>Sphingobacteriia</taxon>
        <taxon>Sphingobacteriales</taxon>
        <taxon>Sphingobacteriaceae</taxon>
        <taxon>Mucilaginibacter</taxon>
    </lineage>
</organism>
<dbReference type="EMBL" id="CP022743">
    <property type="protein sequence ID" value="ASU33319.1"/>
    <property type="molecule type" value="Genomic_DNA"/>
</dbReference>
<gene>
    <name evidence="2" type="ORF">MuYL_1421</name>
</gene>
<keyword evidence="3" id="KW-1185">Reference proteome</keyword>
<evidence type="ECO:0008006" key="4">
    <source>
        <dbReference type="Google" id="ProtNLM"/>
    </source>
</evidence>
<proteinExistence type="predicted"/>
<protein>
    <recommendedName>
        <fullName evidence="4">Outer membrane protein beta-barrel domain-containing protein</fullName>
    </recommendedName>
</protein>
<feature type="chain" id="PRO_5013324872" description="Outer membrane protein beta-barrel domain-containing protein" evidence="1">
    <location>
        <begin position="36"/>
        <end position="194"/>
    </location>
</feature>
<evidence type="ECO:0000313" key="3">
    <source>
        <dbReference type="Proteomes" id="UP000215002"/>
    </source>
</evidence>